<dbReference type="Pfam" id="PF24035">
    <property type="entry name" value="DUF7344"/>
    <property type="match status" value="1"/>
</dbReference>
<keyword evidence="1" id="KW-0812">Transmembrane</keyword>
<organism evidence="3 4">
    <name type="scientific">Haloarcula marismortui ATCC 33800</name>
    <dbReference type="NCBI Taxonomy" id="662476"/>
    <lineage>
        <taxon>Archaea</taxon>
        <taxon>Methanobacteriati</taxon>
        <taxon>Methanobacteriota</taxon>
        <taxon>Stenosarchaea group</taxon>
        <taxon>Halobacteria</taxon>
        <taxon>Halobacteriales</taxon>
        <taxon>Haloarculaceae</taxon>
        <taxon>Haloarcula</taxon>
    </lineage>
</organism>
<evidence type="ECO:0000313" key="4">
    <source>
        <dbReference type="Proteomes" id="UP000682967"/>
    </source>
</evidence>
<dbReference type="EMBL" id="CP073370">
    <property type="protein sequence ID" value="QUJ74708.1"/>
    <property type="molecule type" value="Genomic_DNA"/>
</dbReference>
<evidence type="ECO:0000256" key="1">
    <source>
        <dbReference type="SAM" id="Phobius"/>
    </source>
</evidence>
<dbReference type="KEGG" id="hsin:KDQ40_21110"/>
<protein>
    <recommendedName>
        <fullName evidence="2">DUF7344 domain-containing protein</fullName>
    </recommendedName>
</protein>
<feature type="transmembrane region" description="Helical" evidence="1">
    <location>
        <begin position="155"/>
        <end position="174"/>
    </location>
</feature>
<name>A0A8T8KHX5_9EURY</name>
<accession>A0A8T8KHX5</accession>
<dbReference type="RefSeq" id="WP_007189731.1">
    <property type="nucleotide sequence ID" value="NZ_AOLR01000039.1"/>
</dbReference>
<geneLocation type="plasmid" evidence="3 4">
    <name>pHsi55</name>
</geneLocation>
<proteinExistence type="predicted"/>
<evidence type="ECO:0000259" key="2">
    <source>
        <dbReference type="Pfam" id="PF24035"/>
    </source>
</evidence>
<keyword evidence="1" id="KW-0472">Membrane</keyword>
<dbReference type="InterPro" id="IPR055768">
    <property type="entry name" value="DUF7344"/>
</dbReference>
<feature type="domain" description="DUF7344" evidence="2">
    <location>
        <begin position="23"/>
        <end position="101"/>
    </location>
</feature>
<dbReference type="GeneID" id="64825512"/>
<keyword evidence="3" id="KW-0614">Plasmid</keyword>
<gene>
    <name evidence="3" type="ORF">KDQ40_21110</name>
</gene>
<dbReference type="Proteomes" id="UP000682967">
    <property type="component" value="Plasmid pHsi55"/>
</dbReference>
<dbReference type="AlphaFoldDB" id="A0A8T8KHX5"/>
<feature type="transmembrane region" description="Helical" evidence="1">
    <location>
        <begin position="124"/>
        <end position="143"/>
    </location>
</feature>
<keyword evidence="1" id="KW-1133">Transmembrane helix</keyword>
<reference evidence="3" key="1">
    <citation type="submission" date="2021-04" db="EMBL/GenBank/DDBJ databases">
        <title>Complete Genome sequence and Methylome Analysis of the Haloarchaeon Haloarcula sinaiiensis.</title>
        <authorList>
            <person name="Fomenkov A."/>
            <person name="DasSarma P."/>
            <person name="DasSarma S."/>
            <person name="Roberts R.J."/>
        </authorList>
    </citation>
    <scope>NUCLEOTIDE SEQUENCE</scope>
    <source>
        <strain evidence="3">ATCC 33800</strain>
        <plasmid evidence="3">pHsi55</plasmid>
    </source>
</reference>
<sequence>MSIPVANWLTTSTGVELEEEVVFSVLSNQRRRFALHALCQRGETAELGWLAKRVAAWESGVSPARVDSDARKSCYVSLQQSHLPKMDKAGIVSFDKRSGVVHPTAAVDDLDIYFDIVAEPEIPWYGYYLGLAAVGVALLIAMVTNTGLFRTLPDIALMASLVAALVVSALAHTYTARRRKLGSDGPPPEVDQ</sequence>
<evidence type="ECO:0000313" key="3">
    <source>
        <dbReference type="EMBL" id="QUJ74708.1"/>
    </source>
</evidence>